<proteinExistence type="predicted"/>
<comment type="caution">
    <text evidence="2">The sequence shown here is derived from an EMBL/GenBank/DDBJ whole genome shotgun (WGS) entry which is preliminary data.</text>
</comment>
<protein>
    <submittedName>
        <fullName evidence="2">Uncharacterized protein</fullName>
    </submittedName>
</protein>
<gene>
    <name evidence="2" type="ORF">ElyMa_003744700</name>
</gene>
<reference evidence="2 3" key="1">
    <citation type="journal article" date="2021" name="Elife">
        <title>Chloroplast acquisition without the gene transfer in kleptoplastic sea slugs, Plakobranchus ocellatus.</title>
        <authorList>
            <person name="Maeda T."/>
            <person name="Takahashi S."/>
            <person name="Yoshida T."/>
            <person name="Shimamura S."/>
            <person name="Takaki Y."/>
            <person name="Nagai Y."/>
            <person name="Toyoda A."/>
            <person name="Suzuki Y."/>
            <person name="Arimoto A."/>
            <person name="Ishii H."/>
            <person name="Satoh N."/>
            <person name="Nishiyama T."/>
            <person name="Hasebe M."/>
            <person name="Maruyama T."/>
            <person name="Minagawa J."/>
            <person name="Obokata J."/>
            <person name="Shigenobu S."/>
        </authorList>
    </citation>
    <scope>NUCLEOTIDE SEQUENCE [LARGE SCALE GENOMIC DNA]</scope>
</reference>
<organism evidence="2 3">
    <name type="scientific">Elysia marginata</name>
    <dbReference type="NCBI Taxonomy" id="1093978"/>
    <lineage>
        <taxon>Eukaryota</taxon>
        <taxon>Metazoa</taxon>
        <taxon>Spiralia</taxon>
        <taxon>Lophotrochozoa</taxon>
        <taxon>Mollusca</taxon>
        <taxon>Gastropoda</taxon>
        <taxon>Heterobranchia</taxon>
        <taxon>Euthyneura</taxon>
        <taxon>Panpulmonata</taxon>
        <taxon>Sacoglossa</taxon>
        <taxon>Placobranchoidea</taxon>
        <taxon>Plakobranchidae</taxon>
        <taxon>Elysia</taxon>
    </lineage>
</organism>
<dbReference type="EMBL" id="BMAT01007662">
    <property type="protein sequence ID" value="GFR68855.1"/>
    <property type="molecule type" value="Genomic_DNA"/>
</dbReference>
<sequence length="107" mass="12488">MAQDNTIPDIAKRSPQNQRQGHGLKLFIRPESPHPNHKHHTDNQCYRYKEPALPARCIAQEAEGSSRVIRQRKAEKGRNGQLLIQRKMIIEIKLGALIQHYHYHRQP</sequence>
<dbReference type="Proteomes" id="UP000762676">
    <property type="component" value="Unassembled WGS sequence"/>
</dbReference>
<evidence type="ECO:0000313" key="2">
    <source>
        <dbReference type="EMBL" id="GFR68855.1"/>
    </source>
</evidence>
<feature type="region of interest" description="Disordered" evidence="1">
    <location>
        <begin position="1"/>
        <end position="43"/>
    </location>
</feature>
<dbReference type="AlphaFoldDB" id="A0AAV4F936"/>
<keyword evidence="3" id="KW-1185">Reference proteome</keyword>
<name>A0AAV4F936_9GAST</name>
<evidence type="ECO:0000313" key="3">
    <source>
        <dbReference type="Proteomes" id="UP000762676"/>
    </source>
</evidence>
<evidence type="ECO:0000256" key="1">
    <source>
        <dbReference type="SAM" id="MobiDB-lite"/>
    </source>
</evidence>
<accession>A0AAV4F936</accession>